<reference evidence="1 2" key="1">
    <citation type="submission" date="2021-06" db="EMBL/GenBank/DDBJ databases">
        <authorList>
            <person name="Palmer J.M."/>
        </authorList>
    </citation>
    <scope>NUCLEOTIDE SEQUENCE [LARGE SCALE GENOMIC DNA]</scope>
    <source>
        <strain evidence="1 2">GA_2019</strain>
        <tissue evidence="1">Muscle</tissue>
    </source>
</reference>
<gene>
    <name evidence="1" type="ORF">GOODEAATRI_025946</name>
</gene>
<dbReference type="Proteomes" id="UP001476798">
    <property type="component" value="Unassembled WGS sequence"/>
</dbReference>
<accession>A0ABV0NFZ2</accession>
<name>A0ABV0NFZ2_9TELE</name>
<evidence type="ECO:0000313" key="1">
    <source>
        <dbReference type="EMBL" id="MEQ2169513.1"/>
    </source>
</evidence>
<sequence>MEPGFPQKVTYPEFYKNNFLAAPGKKSLDFSNSPTHCVLLFFLEVSVRSCPNKTHRSSHTKARFSPEPTPPALYLRSLQLAKDLLCLLLSLKASLPPSLLHRTACMCVSGSVHVLALES</sequence>
<protein>
    <submittedName>
        <fullName evidence="1">Uncharacterized protein</fullName>
    </submittedName>
</protein>
<feature type="non-terminal residue" evidence="1">
    <location>
        <position position="119"/>
    </location>
</feature>
<dbReference type="EMBL" id="JAHRIO010033115">
    <property type="protein sequence ID" value="MEQ2169513.1"/>
    <property type="molecule type" value="Genomic_DNA"/>
</dbReference>
<organism evidence="1 2">
    <name type="scientific">Goodea atripinnis</name>
    <dbReference type="NCBI Taxonomy" id="208336"/>
    <lineage>
        <taxon>Eukaryota</taxon>
        <taxon>Metazoa</taxon>
        <taxon>Chordata</taxon>
        <taxon>Craniata</taxon>
        <taxon>Vertebrata</taxon>
        <taxon>Euteleostomi</taxon>
        <taxon>Actinopterygii</taxon>
        <taxon>Neopterygii</taxon>
        <taxon>Teleostei</taxon>
        <taxon>Neoteleostei</taxon>
        <taxon>Acanthomorphata</taxon>
        <taxon>Ovalentaria</taxon>
        <taxon>Atherinomorphae</taxon>
        <taxon>Cyprinodontiformes</taxon>
        <taxon>Goodeidae</taxon>
        <taxon>Goodea</taxon>
    </lineage>
</organism>
<proteinExistence type="predicted"/>
<evidence type="ECO:0000313" key="2">
    <source>
        <dbReference type="Proteomes" id="UP001476798"/>
    </source>
</evidence>
<comment type="caution">
    <text evidence="1">The sequence shown here is derived from an EMBL/GenBank/DDBJ whole genome shotgun (WGS) entry which is preliminary data.</text>
</comment>
<keyword evidence="2" id="KW-1185">Reference proteome</keyword>